<evidence type="ECO:0000256" key="5">
    <source>
        <dbReference type="ARBA" id="ARBA00022617"/>
    </source>
</evidence>
<dbReference type="InterPro" id="IPR002401">
    <property type="entry name" value="Cyt_P450_E_grp-I"/>
</dbReference>
<evidence type="ECO:0000256" key="3">
    <source>
        <dbReference type="ARBA" id="ARBA00004406"/>
    </source>
</evidence>
<dbReference type="PANTHER" id="PTHR24292">
    <property type="entry name" value="CYTOCHROME P450"/>
    <property type="match status" value="1"/>
</dbReference>
<comment type="subcellular location">
    <subcellularLocation>
        <location evidence="3">Endoplasmic reticulum membrane</location>
        <topology evidence="3">Peripheral membrane protein</topology>
    </subcellularLocation>
    <subcellularLocation>
        <location evidence="2">Microsome membrane</location>
        <topology evidence="2">Peripheral membrane protein</topology>
    </subcellularLocation>
</comment>
<evidence type="ECO:0000256" key="11">
    <source>
        <dbReference type="ARBA" id="ARBA00023033"/>
    </source>
</evidence>
<dbReference type="Pfam" id="PF00067">
    <property type="entry name" value="p450"/>
    <property type="match status" value="1"/>
</dbReference>
<comment type="similarity">
    <text evidence="4 14">Belongs to the cytochrome P450 family.</text>
</comment>
<evidence type="ECO:0000256" key="9">
    <source>
        <dbReference type="ARBA" id="ARBA00023002"/>
    </source>
</evidence>
<organism evidence="15 16">
    <name type="scientific">Nezara viridula</name>
    <name type="common">Southern green stink bug</name>
    <name type="synonym">Cimex viridulus</name>
    <dbReference type="NCBI Taxonomy" id="85310"/>
    <lineage>
        <taxon>Eukaryota</taxon>
        <taxon>Metazoa</taxon>
        <taxon>Ecdysozoa</taxon>
        <taxon>Arthropoda</taxon>
        <taxon>Hexapoda</taxon>
        <taxon>Insecta</taxon>
        <taxon>Pterygota</taxon>
        <taxon>Neoptera</taxon>
        <taxon>Paraneoptera</taxon>
        <taxon>Hemiptera</taxon>
        <taxon>Heteroptera</taxon>
        <taxon>Panheteroptera</taxon>
        <taxon>Pentatomomorpha</taxon>
        <taxon>Pentatomoidea</taxon>
        <taxon>Pentatomidae</taxon>
        <taxon>Pentatominae</taxon>
        <taxon>Nezara</taxon>
    </lineage>
</organism>
<keyword evidence="7" id="KW-0256">Endoplasmic reticulum</keyword>
<dbReference type="PRINTS" id="PR00463">
    <property type="entry name" value="EP450I"/>
</dbReference>
<evidence type="ECO:0000313" key="15">
    <source>
        <dbReference type="EMBL" id="CAH1398028.1"/>
    </source>
</evidence>
<dbReference type="OrthoDB" id="6606702at2759"/>
<dbReference type="InterPro" id="IPR017972">
    <property type="entry name" value="Cyt_P450_CS"/>
</dbReference>
<proteinExistence type="inferred from homology"/>
<dbReference type="Proteomes" id="UP001152798">
    <property type="component" value="Chromosome 4"/>
</dbReference>
<keyword evidence="8" id="KW-0492">Microsome</keyword>
<evidence type="ECO:0000256" key="13">
    <source>
        <dbReference type="PIRSR" id="PIRSR602401-1"/>
    </source>
</evidence>
<keyword evidence="5 13" id="KW-0349">Heme</keyword>
<accession>A0A9P0H9T1</accession>
<comment type="cofactor">
    <cofactor evidence="1 13">
        <name>heme</name>
        <dbReference type="ChEBI" id="CHEBI:30413"/>
    </cofactor>
</comment>
<evidence type="ECO:0000256" key="7">
    <source>
        <dbReference type="ARBA" id="ARBA00022824"/>
    </source>
</evidence>
<dbReference type="GO" id="GO:0020037">
    <property type="term" value="F:heme binding"/>
    <property type="evidence" value="ECO:0007669"/>
    <property type="project" value="InterPro"/>
</dbReference>
<dbReference type="FunFam" id="1.10.630.10:FF:000182">
    <property type="entry name" value="Cytochrome P450 3A4"/>
    <property type="match status" value="1"/>
</dbReference>
<dbReference type="InterPro" id="IPR036396">
    <property type="entry name" value="Cyt_P450_sf"/>
</dbReference>
<keyword evidence="11 14" id="KW-0503">Monooxygenase</keyword>
<dbReference type="Gene3D" id="1.10.630.10">
    <property type="entry name" value="Cytochrome P450"/>
    <property type="match status" value="1"/>
</dbReference>
<keyword evidence="16" id="KW-1185">Reference proteome</keyword>
<evidence type="ECO:0000256" key="1">
    <source>
        <dbReference type="ARBA" id="ARBA00001971"/>
    </source>
</evidence>
<dbReference type="AlphaFoldDB" id="A0A9P0H9T1"/>
<name>A0A9P0H9T1_NEZVI</name>
<keyword evidence="10 13" id="KW-0408">Iron</keyword>
<reference evidence="15" key="1">
    <citation type="submission" date="2022-01" db="EMBL/GenBank/DDBJ databases">
        <authorList>
            <person name="King R."/>
        </authorList>
    </citation>
    <scope>NUCLEOTIDE SEQUENCE</scope>
</reference>
<evidence type="ECO:0000256" key="6">
    <source>
        <dbReference type="ARBA" id="ARBA00022723"/>
    </source>
</evidence>
<dbReference type="SUPFAM" id="SSF48264">
    <property type="entry name" value="Cytochrome P450"/>
    <property type="match status" value="1"/>
</dbReference>
<dbReference type="GO" id="GO:0004497">
    <property type="term" value="F:monooxygenase activity"/>
    <property type="evidence" value="ECO:0007669"/>
    <property type="project" value="UniProtKB-KW"/>
</dbReference>
<keyword evidence="12" id="KW-0472">Membrane</keyword>
<dbReference type="GO" id="GO:0016705">
    <property type="term" value="F:oxidoreductase activity, acting on paired donors, with incorporation or reduction of molecular oxygen"/>
    <property type="evidence" value="ECO:0007669"/>
    <property type="project" value="InterPro"/>
</dbReference>
<evidence type="ECO:0000256" key="8">
    <source>
        <dbReference type="ARBA" id="ARBA00022848"/>
    </source>
</evidence>
<keyword evidence="6 13" id="KW-0479">Metal-binding</keyword>
<dbReference type="CDD" id="cd11056">
    <property type="entry name" value="CYP6-like"/>
    <property type="match status" value="1"/>
</dbReference>
<dbReference type="PANTHER" id="PTHR24292:SF54">
    <property type="entry name" value="CYP9F3-RELATED"/>
    <property type="match status" value="1"/>
</dbReference>
<evidence type="ECO:0000256" key="2">
    <source>
        <dbReference type="ARBA" id="ARBA00004174"/>
    </source>
</evidence>
<evidence type="ECO:0000256" key="14">
    <source>
        <dbReference type="RuleBase" id="RU000461"/>
    </source>
</evidence>
<evidence type="ECO:0000256" key="12">
    <source>
        <dbReference type="ARBA" id="ARBA00023136"/>
    </source>
</evidence>
<dbReference type="GO" id="GO:0005506">
    <property type="term" value="F:iron ion binding"/>
    <property type="evidence" value="ECO:0007669"/>
    <property type="project" value="InterPro"/>
</dbReference>
<dbReference type="InterPro" id="IPR001128">
    <property type="entry name" value="Cyt_P450"/>
</dbReference>
<dbReference type="PROSITE" id="PS00086">
    <property type="entry name" value="CYTOCHROME_P450"/>
    <property type="match status" value="1"/>
</dbReference>
<protein>
    <recommendedName>
        <fullName evidence="17">Cytochrome P450</fullName>
    </recommendedName>
</protein>
<dbReference type="GO" id="GO:0005789">
    <property type="term" value="C:endoplasmic reticulum membrane"/>
    <property type="evidence" value="ECO:0007669"/>
    <property type="project" value="UniProtKB-SubCell"/>
</dbReference>
<dbReference type="InterPro" id="IPR050476">
    <property type="entry name" value="Insect_CytP450_Detox"/>
</dbReference>
<dbReference type="PRINTS" id="PR00385">
    <property type="entry name" value="P450"/>
</dbReference>
<evidence type="ECO:0008006" key="17">
    <source>
        <dbReference type="Google" id="ProtNLM"/>
    </source>
</evidence>
<sequence>MLGLITSLICLVCVAAYIFLKRRYNYWKNLEVAGPEPTMVVGNMKDFISLKFSEPDMVHEWYKEYKNEPYIGYYNFWKPTLLVIDPELIKAITETEFNYFIDHPELITETEPDAVMDSLFTMSGARWKAKRQIFTKLFSPKKLRELSNILEEQQDSLLGEFEKLLKSTDEVELMRIMERHVLKILTSFMYSIDSSQNQESHSKLSELSEIFARPPGSSVRRFLFFVVFPSLYHKLKLSAFPRVFWNYFNNFTNELLQSRNDQNVNREDLVALIGKMQKEGLLETDRIGHNEAVGHVFGFLIAGHHTTMTTVSHAIYQLSLHPQIQEKLRTEVDSVLKGKDNITYDSIKQMTYLDGVINETLRLFPLLGVLKRTCTQTYKINDKLTIPKGMDISIPAYSIHTDPEYFPEPEKFIPERFTDAETPPSLFMSFGKGPRMCIGKRFAYISMKSIIAKIISEYIILPGTKTRKPLQFDTSTFFITVHPVGGLHVRLQKRIK</sequence>
<evidence type="ECO:0000313" key="16">
    <source>
        <dbReference type="Proteomes" id="UP001152798"/>
    </source>
</evidence>
<feature type="binding site" description="axial binding residue" evidence="13">
    <location>
        <position position="437"/>
    </location>
    <ligand>
        <name>heme</name>
        <dbReference type="ChEBI" id="CHEBI:30413"/>
    </ligand>
    <ligandPart>
        <name>Fe</name>
        <dbReference type="ChEBI" id="CHEBI:18248"/>
    </ligandPart>
</feature>
<evidence type="ECO:0000256" key="10">
    <source>
        <dbReference type="ARBA" id="ARBA00023004"/>
    </source>
</evidence>
<dbReference type="EMBL" id="OV725080">
    <property type="protein sequence ID" value="CAH1398028.1"/>
    <property type="molecule type" value="Genomic_DNA"/>
</dbReference>
<keyword evidence="9 14" id="KW-0560">Oxidoreductase</keyword>
<gene>
    <name evidence="15" type="ORF">NEZAVI_LOCUS7756</name>
</gene>
<evidence type="ECO:0000256" key="4">
    <source>
        <dbReference type="ARBA" id="ARBA00010617"/>
    </source>
</evidence>